<comment type="caution">
    <text evidence="1">The sequence shown here is derived from an EMBL/GenBank/DDBJ whole genome shotgun (WGS) entry which is preliminary data.</text>
</comment>
<sequence>MTLLGRRTNGRKESKPPIIRAIGNFFPARTVRDLNAIICEIRCDRKAIDCDTVASSLISEVYGITEGEGGREPPNPRGKSLDRCLIFKAEILLNLKVQKIWSRPLALPDESRFPDGRIHPCPSCL</sequence>
<organism evidence="1 2">
    <name type="scientific">Zophobas morio</name>
    <dbReference type="NCBI Taxonomy" id="2755281"/>
    <lineage>
        <taxon>Eukaryota</taxon>
        <taxon>Metazoa</taxon>
        <taxon>Ecdysozoa</taxon>
        <taxon>Arthropoda</taxon>
        <taxon>Hexapoda</taxon>
        <taxon>Insecta</taxon>
        <taxon>Pterygota</taxon>
        <taxon>Neoptera</taxon>
        <taxon>Endopterygota</taxon>
        <taxon>Coleoptera</taxon>
        <taxon>Polyphaga</taxon>
        <taxon>Cucujiformia</taxon>
        <taxon>Tenebrionidae</taxon>
        <taxon>Zophobas</taxon>
    </lineage>
</organism>
<reference evidence="1" key="1">
    <citation type="journal article" date="2023" name="G3 (Bethesda)">
        <title>Whole genome assemblies of Zophobas morio and Tenebrio molitor.</title>
        <authorList>
            <person name="Kaur S."/>
            <person name="Stinson S.A."/>
            <person name="diCenzo G.C."/>
        </authorList>
    </citation>
    <scope>NUCLEOTIDE SEQUENCE</scope>
    <source>
        <strain evidence="1">QUZm001</strain>
    </source>
</reference>
<name>A0AA38I1M4_9CUCU</name>
<evidence type="ECO:0000313" key="1">
    <source>
        <dbReference type="EMBL" id="KAJ3647569.1"/>
    </source>
</evidence>
<dbReference type="Proteomes" id="UP001168821">
    <property type="component" value="Unassembled WGS sequence"/>
</dbReference>
<protein>
    <submittedName>
        <fullName evidence="1">Uncharacterized protein</fullName>
    </submittedName>
</protein>
<proteinExistence type="predicted"/>
<keyword evidence="2" id="KW-1185">Reference proteome</keyword>
<gene>
    <name evidence="1" type="ORF">Zmor_019440</name>
</gene>
<dbReference type="AlphaFoldDB" id="A0AA38I1M4"/>
<accession>A0AA38I1M4</accession>
<evidence type="ECO:0000313" key="2">
    <source>
        <dbReference type="Proteomes" id="UP001168821"/>
    </source>
</evidence>
<dbReference type="EMBL" id="JALNTZ010000006">
    <property type="protein sequence ID" value="KAJ3647569.1"/>
    <property type="molecule type" value="Genomic_DNA"/>
</dbReference>